<dbReference type="InterPro" id="IPR008320">
    <property type="entry name" value="UCP032025"/>
</dbReference>
<evidence type="ECO:0008006" key="3">
    <source>
        <dbReference type="Google" id="ProtNLM"/>
    </source>
</evidence>
<name>I5C8M9_9HYPH</name>
<comment type="caution">
    <text evidence="1">The sequence shown here is derived from an EMBL/GenBank/DDBJ whole genome shotgun (WGS) entry which is preliminary data.</text>
</comment>
<dbReference type="PATRIC" id="fig|1189611.3.peg.59"/>
<dbReference type="AlphaFoldDB" id="I5C8M9"/>
<dbReference type="STRING" id="204799.GCA_001696575_03235"/>
<dbReference type="EMBL" id="AJXZ01000001">
    <property type="protein sequence ID" value="EIM78181.1"/>
    <property type="molecule type" value="Genomic_DNA"/>
</dbReference>
<dbReference type="Pfam" id="PF07370">
    <property type="entry name" value="DUF1489"/>
    <property type="match status" value="1"/>
</dbReference>
<sequence>MFWSPDWCARSLQPRRAFQGWRYLDAKDAPGDIGSAGDDAAMPQELRRELSELGLL</sequence>
<proteinExistence type="predicted"/>
<reference evidence="1 2" key="1">
    <citation type="journal article" date="2012" name="J. Bacteriol.">
        <title>Genome Sequence of Nitratireductor aquibiodomus Strain RA22.</title>
        <authorList>
            <person name="Singh A."/>
            <person name="Jangir P.K."/>
            <person name="Kumari C."/>
            <person name="Sharma R."/>
        </authorList>
    </citation>
    <scope>NUCLEOTIDE SEQUENCE [LARGE SCALE GENOMIC DNA]</scope>
    <source>
        <strain evidence="1 2">RA22</strain>
    </source>
</reference>
<protein>
    <recommendedName>
        <fullName evidence="3">DUF1489 family protein</fullName>
    </recommendedName>
</protein>
<dbReference type="Proteomes" id="UP000004622">
    <property type="component" value="Unassembled WGS sequence"/>
</dbReference>
<accession>I5C8M9</accession>
<gene>
    <name evidence="1" type="ORF">A33O_00290</name>
</gene>
<organism evidence="1 2">
    <name type="scientific">Nitratireductor aquibiodomus RA22</name>
    <dbReference type="NCBI Taxonomy" id="1189611"/>
    <lineage>
        <taxon>Bacteria</taxon>
        <taxon>Pseudomonadati</taxon>
        <taxon>Pseudomonadota</taxon>
        <taxon>Alphaproteobacteria</taxon>
        <taxon>Hyphomicrobiales</taxon>
        <taxon>Phyllobacteriaceae</taxon>
        <taxon>Nitratireductor</taxon>
    </lineage>
</organism>
<evidence type="ECO:0000313" key="2">
    <source>
        <dbReference type="Proteomes" id="UP000004622"/>
    </source>
</evidence>
<evidence type="ECO:0000313" key="1">
    <source>
        <dbReference type="EMBL" id="EIM78181.1"/>
    </source>
</evidence>